<dbReference type="EMBL" id="LGTC01000001">
    <property type="protein sequence ID" value="KNY28802.1"/>
    <property type="molecule type" value="Genomic_DNA"/>
</dbReference>
<organism evidence="3 4">
    <name type="scientific">Pseudobacteroides cellulosolvens ATCC 35603 = DSM 2933</name>
    <dbReference type="NCBI Taxonomy" id="398512"/>
    <lineage>
        <taxon>Bacteria</taxon>
        <taxon>Bacillati</taxon>
        <taxon>Bacillota</taxon>
        <taxon>Clostridia</taxon>
        <taxon>Eubacteriales</taxon>
        <taxon>Oscillospiraceae</taxon>
        <taxon>Pseudobacteroides</taxon>
    </lineage>
</organism>
<dbReference type="eggNOG" id="COG3760">
    <property type="taxonomic scope" value="Bacteria"/>
</dbReference>
<evidence type="ECO:0000313" key="3">
    <source>
        <dbReference type="EMBL" id="KNY28802.1"/>
    </source>
</evidence>
<proteinExistence type="inferred from homology"/>
<gene>
    <name evidence="3" type="ORF">Bccel_4076</name>
</gene>
<dbReference type="AlphaFoldDB" id="A0A0L6JTR0"/>
<evidence type="ECO:0000313" key="4">
    <source>
        <dbReference type="Proteomes" id="UP000036923"/>
    </source>
</evidence>
<dbReference type="CDD" id="cd04335">
    <property type="entry name" value="PrdX_deacylase"/>
    <property type="match status" value="1"/>
</dbReference>
<comment type="caution">
    <text evidence="3">The sequence shown here is derived from an EMBL/GenBank/DDBJ whole genome shotgun (WGS) entry which is preliminary data.</text>
</comment>
<dbReference type="InterPro" id="IPR007214">
    <property type="entry name" value="YbaK/aa-tRNA-synth-assoc-dom"/>
</dbReference>
<dbReference type="SUPFAM" id="SSF55826">
    <property type="entry name" value="YbaK/ProRS associated domain"/>
    <property type="match status" value="1"/>
</dbReference>
<dbReference type="RefSeq" id="WP_036936196.1">
    <property type="nucleotide sequence ID" value="NZ_JQKC01000002.1"/>
</dbReference>
<dbReference type="GO" id="GO:0002161">
    <property type="term" value="F:aminoacyl-tRNA deacylase activity"/>
    <property type="evidence" value="ECO:0007669"/>
    <property type="project" value="InterPro"/>
</dbReference>
<dbReference type="GO" id="GO:0004812">
    <property type="term" value="F:aminoacyl-tRNA ligase activity"/>
    <property type="evidence" value="ECO:0007669"/>
    <property type="project" value="UniProtKB-KW"/>
</dbReference>
<sequence>MINECEELILKTLDDLGITFTRVTHPPIYTVSEAKIYGKFQADGCKNLFFYDKTSDKYYLLVCLEDKKVHSNTVRKQVRASRLVFGSEDDLLRLLRVTPGSVSPFGIVYDESKSVTVLIDEDLPKSGMVCFHPNINTATLVLSYEDFEKFIKWSGNEYRFVKITKE</sequence>
<keyword evidence="3" id="KW-0436">Ligase</keyword>
<dbReference type="OrthoDB" id="9798587at2"/>
<dbReference type="Pfam" id="PF04073">
    <property type="entry name" value="tRNA_edit"/>
    <property type="match status" value="1"/>
</dbReference>
<dbReference type="STRING" id="398512.Bccel_4076"/>
<dbReference type="PANTHER" id="PTHR31423">
    <property type="entry name" value="YBAK DOMAIN-CONTAINING PROTEIN"/>
    <property type="match status" value="1"/>
</dbReference>
<comment type="similarity">
    <text evidence="1">Belongs to the PRORSD1 family.</text>
</comment>
<evidence type="ECO:0000256" key="1">
    <source>
        <dbReference type="ARBA" id="ARBA00010201"/>
    </source>
</evidence>
<dbReference type="Gene3D" id="3.90.960.10">
    <property type="entry name" value="YbaK/aminoacyl-tRNA synthetase-associated domain"/>
    <property type="match status" value="1"/>
</dbReference>
<name>A0A0L6JTR0_9FIRM</name>
<keyword evidence="4" id="KW-1185">Reference proteome</keyword>
<accession>A0A0L6JTR0</accession>
<protein>
    <submittedName>
        <fullName evidence="3">YbaK/prolyl-tRNA synthetase associated region</fullName>
    </submittedName>
</protein>
<keyword evidence="3" id="KW-0030">Aminoacyl-tRNA synthetase</keyword>
<dbReference type="InterPro" id="IPR040285">
    <property type="entry name" value="ProX/PRXD1"/>
</dbReference>
<reference evidence="4" key="1">
    <citation type="submission" date="2015-07" db="EMBL/GenBank/DDBJ databases">
        <title>Near-Complete Genome Sequence of the Cellulolytic Bacterium Bacteroides (Pseudobacteroides) cellulosolvens ATCC 35603.</title>
        <authorList>
            <person name="Dassa B."/>
            <person name="Utturkar S.M."/>
            <person name="Klingeman D.M."/>
            <person name="Hurt R.A."/>
            <person name="Keller M."/>
            <person name="Xu J."/>
            <person name="Reddy Y.H.K."/>
            <person name="Borovok I."/>
            <person name="Grinberg I.R."/>
            <person name="Lamed R."/>
            <person name="Zhivin O."/>
            <person name="Bayer E.A."/>
            <person name="Brown S.D."/>
        </authorList>
    </citation>
    <scope>NUCLEOTIDE SEQUENCE [LARGE SCALE GENOMIC DNA]</scope>
    <source>
        <strain evidence="4">DSM 2933</strain>
    </source>
</reference>
<feature type="domain" description="YbaK/aminoacyl-tRNA synthetase-associated" evidence="2">
    <location>
        <begin position="25"/>
        <end position="150"/>
    </location>
</feature>
<dbReference type="PANTHER" id="PTHR31423:SF3">
    <property type="entry name" value="PROLYL-TRNA SYNTHETASE ASSOCIATED DOMAIN-CONTAINING PROTEIN 1-RELATED"/>
    <property type="match status" value="1"/>
</dbReference>
<evidence type="ECO:0000259" key="2">
    <source>
        <dbReference type="Pfam" id="PF04073"/>
    </source>
</evidence>
<dbReference type="Proteomes" id="UP000036923">
    <property type="component" value="Unassembled WGS sequence"/>
</dbReference>
<dbReference type="InterPro" id="IPR036754">
    <property type="entry name" value="YbaK/aa-tRNA-synt-asso_dom_sf"/>
</dbReference>